<dbReference type="NCBIfam" id="TIGR00486">
    <property type="entry name" value="YbgI_SA1388"/>
    <property type="match status" value="1"/>
</dbReference>
<dbReference type="AlphaFoldDB" id="A0A087ACK1"/>
<dbReference type="GO" id="GO:0005737">
    <property type="term" value="C:cytoplasm"/>
    <property type="evidence" value="ECO:0007669"/>
    <property type="project" value="TreeGrafter"/>
</dbReference>
<dbReference type="Gene3D" id="3.40.1390.30">
    <property type="entry name" value="NIF3 (NGG1p interacting factor 3)-like"/>
    <property type="match status" value="1"/>
</dbReference>
<protein>
    <recommendedName>
        <fullName evidence="3">GTP cyclohydrolase 1 type 2 homolog</fullName>
    </recommendedName>
</protein>
<evidence type="ECO:0000256" key="3">
    <source>
        <dbReference type="ARBA" id="ARBA00022112"/>
    </source>
</evidence>
<evidence type="ECO:0000256" key="4">
    <source>
        <dbReference type="ARBA" id="ARBA00022723"/>
    </source>
</evidence>
<evidence type="ECO:0000256" key="2">
    <source>
        <dbReference type="ARBA" id="ARBA00011643"/>
    </source>
</evidence>
<comment type="similarity">
    <text evidence="1">Belongs to the GTP cyclohydrolase I type 2/NIF3 family.</text>
</comment>
<dbReference type="GO" id="GO:0046872">
    <property type="term" value="F:metal ion binding"/>
    <property type="evidence" value="ECO:0007669"/>
    <property type="project" value="UniProtKB-UniRule"/>
</dbReference>
<dbReference type="PANTHER" id="PTHR13799">
    <property type="entry name" value="NGG1 INTERACTING FACTOR 3"/>
    <property type="match status" value="1"/>
</dbReference>
<dbReference type="STRING" id="1437609.BCAL_0094"/>
<dbReference type="PANTHER" id="PTHR13799:SF14">
    <property type="entry name" value="GTP CYCLOHYDROLASE 1 TYPE 2 HOMOLOG"/>
    <property type="match status" value="1"/>
</dbReference>
<dbReference type="OrthoDB" id="9795763at2"/>
<dbReference type="eggNOG" id="COG0327">
    <property type="taxonomic scope" value="Bacteria"/>
</dbReference>
<dbReference type="Pfam" id="PF01784">
    <property type="entry name" value="DUF34_NIF3"/>
    <property type="match status" value="1"/>
</dbReference>
<evidence type="ECO:0000256" key="6">
    <source>
        <dbReference type="SAM" id="MobiDB-lite"/>
    </source>
</evidence>
<evidence type="ECO:0000256" key="1">
    <source>
        <dbReference type="ARBA" id="ARBA00006964"/>
    </source>
</evidence>
<comment type="subunit">
    <text evidence="2">Homohexamer.</text>
</comment>
<feature type="binding site" evidence="5">
    <location>
        <position position="66"/>
    </location>
    <ligand>
        <name>a divalent metal cation</name>
        <dbReference type="ChEBI" id="CHEBI:60240"/>
        <label>1</label>
    </ligand>
</feature>
<dbReference type="SUPFAM" id="SSF102705">
    <property type="entry name" value="NIF3 (NGG1p interacting factor 3)-like"/>
    <property type="match status" value="1"/>
</dbReference>
<evidence type="ECO:0000313" key="8">
    <source>
        <dbReference type="Proteomes" id="UP000029072"/>
    </source>
</evidence>
<evidence type="ECO:0000313" key="7">
    <source>
        <dbReference type="EMBL" id="KFI56501.1"/>
    </source>
</evidence>
<gene>
    <name evidence="7" type="ORF">BCAL_0094</name>
</gene>
<evidence type="ECO:0000256" key="5">
    <source>
        <dbReference type="PIRSR" id="PIRSR602678-1"/>
    </source>
</evidence>
<keyword evidence="4 5" id="KW-0479">Metal-binding</keyword>
<feature type="binding site" evidence="5">
    <location>
        <position position="65"/>
    </location>
    <ligand>
        <name>a divalent metal cation</name>
        <dbReference type="ChEBI" id="CHEBI:60240"/>
        <label>1</label>
    </ligand>
</feature>
<dbReference type="InterPro" id="IPR036069">
    <property type="entry name" value="DUF34/NIF3_sf"/>
</dbReference>
<accession>A0A087ACK1</accession>
<feature type="region of interest" description="Disordered" evidence="6">
    <location>
        <begin position="306"/>
        <end position="327"/>
    </location>
</feature>
<organism evidence="7 8">
    <name type="scientific">Bifidobacterium callitrichos DSM 23973</name>
    <dbReference type="NCBI Taxonomy" id="1437609"/>
    <lineage>
        <taxon>Bacteria</taxon>
        <taxon>Bacillati</taxon>
        <taxon>Actinomycetota</taxon>
        <taxon>Actinomycetes</taxon>
        <taxon>Bifidobacteriales</taxon>
        <taxon>Bifidobacteriaceae</taxon>
        <taxon>Bifidobacterium</taxon>
    </lineage>
</organism>
<dbReference type="FunFam" id="3.40.1390.30:FF:000001">
    <property type="entry name" value="GTP cyclohydrolase 1 type 2"/>
    <property type="match status" value="1"/>
</dbReference>
<dbReference type="Proteomes" id="UP000029072">
    <property type="component" value="Unassembled WGS sequence"/>
</dbReference>
<dbReference type="EMBL" id="JGYS01000001">
    <property type="protein sequence ID" value="KFI56501.1"/>
    <property type="molecule type" value="Genomic_DNA"/>
</dbReference>
<name>A0A087ACK1_9BIFI</name>
<proteinExistence type="inferred from homology"/>
<comment type="caution">
    <text evidence="7">The sequence shown here is derived from an EMBL/GenBank/DDBJ whole genome shotgun (WGS) entry which is preliminary data.</text>
</comment>
<dbReference type="InterPro" id="IPR002678">
    <property type="entry name" value="DUF34/NIF3"/>
</dbReference>
<dbReference type="RefSeq" id="WP_081887154.1">
    <property type="nucleotide sequence ID" value="NZ_JDUV01000029.1"/>
</dbReference>
<reference evidence="7 8" key="1">
    <citation type="submission" date="2014-03" db="EMBL/GenBank/DDBJ databases">
        <title>Genomics of Bifidobacteria.</title>
        <authorList>
            <person name="Ventura M."/>
            <person name="Milani C."/>
            <person name="Lugli G.A."/>
        </authorList>
    </citation>
    <scope>NUCLEOTIDE SEQUENCE [LARGE SCALE GENOMIC DNA]</scope>
    <source>
        <strain evidence="7 8">DSM 23973</strain>
    </source>
</reference>
<sequence length="327" mass="34859">MPNLKQVVDVLESLYPLRYAEQWDEPGLIVGDPARPVTRIVFAADPTSAIVDEAIAHGADLLITHHPLFFRSVHQVSGLGFRGAIVDRLARAGCALWVGHTNADAAYRGVAQAAADGFGLVDQCPLVPIDDPASPHAVGLGRVGRLVEPVSFEAFARRVATALPIDTALGVQACGDPDAPVSTVAVLPGSGDSLFDEVRAAGVDVYVTSDLRHHPVTDAIEQARYEASMRAAGIVLDRGGEPGDGQVRPCFVNTPHSAIESMWFRYAIEDVPTAIERALGERPVVDWIRRNTDPWTFTIHSGRIVTPRTPATSDTGVGDGNGDAREA</sequence>
<feature type="binding site" evidence="5">
    <location>
        <position position="104"/>
    </location>
    <ligand>
        <name>a divalent metal cation</name>
        <dbReference type="ChEBI" id="CHEBI:60240"/>
        <label>1</label>
    </ligand>
</feature>